<evidence type="ECO:0000313" key="2">
    <source>
        <dbReference type="Proteomes" id="UP001153069"/>
    </source>
</evidence>
<comment type="caution">
    <text evidence="1">The sequence shown here is derived from an EMBL/GenBank/DDBJ whole genome shotgun (WGS) entry which is preliminary data.</text>
</comment>
<name>A0A9N8EXU9_9STRA</name>
<organism evidence="1 2">
    <name type="scientific">Seminavis robusta</name>
    <dbReference type="NCBI Taxonomy" id="568900"/>
    <lineage>
        <taxon>Eukaryota</taxon>
        <taxon>Sar</taxon>
        <taxon>Stramenopiles</taxon>
        <taxon>Ochrophyta</taxon>
        <taxon>Bacillariophyta</taxon>
        <taxon>Bacillariophyceae</taxon>
        <taxon>Bacillariophycidae</taxon>
        <taxon>Naviculales</taxon>
        <taxon>Naviculaceae</taxon>
        <taxon>Seminavis</taxon>
    </lineage>
</organism>
<proteinExistence type="predicted"/>
<dbReference type="Proteomes" id="UP001153069">
    <property type="component" value="Unassembled WGS sequence"/>
</dbReference>
<reference evidence="1" key="1">
    <citation type="submission" date="2020-06" db="EMBL/GenBank/DDBJ databases">
        <authorList>
            <consortium name="Plant Systems Biology data submission"/>
        </authorList>
    </citation>
    <scope>NUCLEOTIDE SEQUENCE</scope>
    <source>
        <strain evidence="1">D6</strain>
    </source>
</reference>
<dbReference type="EMBL" id="CAICTM010002111">
    <property type="protein sequence ID" value="CAB9527949.1"/>
    <property type="molecule type" value="Genomic_DNA"/>
</dbReference>
<gene>
    <name evidence="1" type="ORF">SEMRO_2113_G315020.1</name>
</gene>
<keyword evidence="2" id="KW-1185">Reference proteome</keyword>
<evidence type="ECO:0000313" key="1">
    <source>
        <dbReference type="EMBL" id="CAB9527949.1"/>
    </source>
</evidence>
<protein>
    <submittedName>
        <fullName evidence="1">Uncharacterized protein</fullName>
    </submittedName>
</protein>
<accession>A0A9N8EXU9</accession>
<dbReference type="AlphaFoldDB" id="A0A9N8EXU9"/>
<sequence>MCRLVDVEDIKIVEGGNAQPAAVVNDTLSSFLVQQVQQAVQLQIAPLQQQVETLIDSDAAMTRQITDLQQQVETLIDSDAAMTPRLNNLQHCGMMSDHCMVVWTNRLDYTANRLNELLENKDPLKKQG</sequence>